<dbReference type="AlphaFoldDB" id="A0A2M6P001"/>
<keyword evidence="2" id="KW-0808">Transferase</keyword>
<dbReference type="Gene3D" id="2.60.120.10">
    <property type="entry name" value="Jelly Rolls"/>
    <property type="match status" value="1"/>
</dbReference>
<dbReference type="InterPro" id="IPR011051">
    <property type="entry name" value="RmlC_Cupin_sf"/>
</dbReference>
<proteinExistence type="predicted"/>
<dbReference type="PANTHER" id="PTHR36540:SF1">
    <property type="entry name" value="PYRIMIDINE_PURINE NUCLEOSIDE PHOSPHORYLASE"/>
    <property type="match status" value="1"/>
</dbReference>
<dbReference type="GO" id="GO:0004731">
    <property type="term" value="F:purine-nucleoside phosphorylase activity"/>
    <property type="evidence" value="ECO:0007669"/>
    <property type="project" value="TreeGrafter"/>
</dbReference>
<sequence length="96" mass="10621">MTMITHTVYEKGKVQSLGFTMPDGRKATVGVLEAGSYNFGVAKRREEIEVITGELSLPGSNNMKWHPMTNDVLVFEEGQTIEFLAIDGTSYLCIYG</sequence>
<dbReference type="InterPro" id="IPR009664">
    <property type="entry name" value="Ppnp"/>
</dbReference>
<gene>
    <name evidence="3" type="ORF">COU30_04555</name>
</gene>
<evidence type="ECO:0000256" key="1">
    <source>
        <dbReference type="ARBA" id="ARBA00022676"/>
    </source>
</evidence>
<evidence type="ECO:0000313" key="4">
    <source>
        <dbReference type="Proteomes" id="UP000228528"/>
    </source>
</evidence>
<dbReference type="SUPFAM" id="SSF51182">
    <property type="entry name" value="RmlC-like cupins"/>
    <property type="match status" value="1"/>
</dbReference>
<comment type="caution">
    <text evidence="3">The sequence shown here is derived from an EMBL/GenBank/DDBJ whole genome shotgun (WGS) entry which is preliminary data.</text>
</comment>
<accession>A0A2M6P001</accession>
<dbReference type="GO" id="GO:0016154">
    <property type="term" value="F:pyrimidine-nucleoside phosphorylase activity"/>
    <property type="evidence" value="ECO:0007669"/>
    <property type="project" value="TreeGrafter"/>
</dbReference>
<dbReference type="PANTHER" id="PTHR36540">
    <property type="entry name" value="PYRIMIDINE/PURINE NUCLEOSIDE PHOSPHORYLASE"/>
    <property type="match status" value="1"/>
</dbReference>
<organism evidence="3 4">
    <name type="scientific">Candidatus Magasanikbacteria bacterium CG10_big_fil_rev_8_21_14_0_10_38_6</name>
    <dbReference type="NCBI Taxonomy" id="1974647"/>
    <lineage>
        <taxon>Bacteria</taxon>
        <taxon>Candidatus Magasanikiibacteriota</taxon>
    </lineage>
</organism>
<reference evidence="4" key="1">
    <citation type="submission" date="2017-09" db="EMBL/GenBank/DDBJ databases">
        <title>Depth-based differentiation of microbial function through sediment-hosted aquifers and enrichment of novel symbionts in the deep terrestrial subsurface.</title>
        <authorList>
            <person name="Probst A.J."/>
            <person name="Ladd B."/>
            <person name="Jarett J.K."/>
            <person name="Geller-Mcgrath D.E."/>
            <person name="Sieber C.M.K."/>
            <person name="Emerson J.B."/>
            <person name="Anantharaman K."/>
            <person name="Thomas B.C."/>
            <person name="Malmstrom R."/>
            <person name="Stieglmeier M."/>
            <person name="Klingl A."/>
            <person name="Woyke T."/>
            <person name="Ryan C.M."/>
            <person name="Banfield J.F."/>
        </authorList>
    </citation>
    <scope>NUCLEOTIDE SEQUENCE [LARGE SCALE GENOMIC DNA]</scope>
</reference>
<protein>
    <submittedName>
        <fullName evidence="3">Uncharacterized protein</fullName>
    </submittedName>
</protein>
<evidence type="ECO:0000256" key="2">
    <source>
        <dbReference type="ARBA" id="ARBA00022679"/>
    </source>
</evidence>
<dbReference type="InterPro" id="IPR014710">
    <property type="entry name" value="RmlC-like_jellyroll"/>
</dbReference>
<name>A0A2M6P001_9BACT</name>
<dbReference type="EMBL" id="PFBW01000193">
    <property type="protein sequence ID" value="PIR77052.1"/>
    <property type="molecule type" value="Genomic_DNA"/>
</dbReference>
<evidence type="ECO:0000313" key="3">
    <source>
        <dbReference type="EMBL" id="PIR77052.1"/>
    </source>
</evidence>
<dbReference type="GO" id="GO:0005829">
    <property type="term" value="C:cytosol"/>
    <property type="evidence" value="ECO:0007669"/>
    <property type="project" value="TreeGrafter"/>
</dbReference>
<dbReference type="Pfam" id="PF06865">
    <property type="entry name" value="Ppnp"/>
    <property type="match status" value="1"/>
</dbReference>
<dbReference type="Proteomes" id="UP000228528">
    <property type="component" value="Unassembled WGS sequence"/>
</dbReference>
<keyword evidence="1" id="KW-0328">Glycosyltransferase</keyword>